<feature type="coiled-coil region" evidence="22">
    <location>
        <begin position="1943"/>
        <end position="1970"/>
    </location>
</feature>
<dbReference type="InterPro" id="IPR038718">
    <property type="entry name" value="SNF2-like_sf"/>
</dbReference>
<dbReference type="PANTHER" id="PTHR45797">
    <property type="entry name" value="RAD54-LIKE"/>
    <property type="match status" value="1"/>
</dbReference>
<gene>
    <name evidence="28" type="primary">LOC111124987</name>
</gene>
<feature type="compositionally biased region" description="Basic residues" evidence="23">
    <location>
        <begin position="975"/>
        <end position="1000"/>
    </location>
</feature>
<dbReference type="Gene3D" id="3.30.40.10">
    <property type="entry name" value="Zinc/RING finger domain, C3HC4 (zinc finger)"/>
    <property type="match status" value="1"/>
</dbReference>
<feature type="region of interest" description="Disordered" evidence="23">
    <location>
        <begin position="1"/>
        <end position="69"/>
    </location>
</feature>
<organism evidence="27 28">
    <name type="scientific">Crassostrea virginica</name>
    <name type="common">Eastern oyster</name>
    <dbReference type="NCBI Taxonomy" id="6565"/>
    <lineage>
        <taxon>Eukaryota</taxon>
        <taxon>Metazoa</taxon>
        <taxon>Spiralia</taxon>
        <taxon>Lophotrochozoa</taxon>
        <taxon>Mollusca</taxon>
        <taxon>Bivalvia</taxon>
        <taxon>Autobranchia</taxon>
        <taxon>Pteriomorphia</taxon>
        <taxon>Ostreida</taxon>
        <taxon>Ostreoidea</taxon>
        <taxon>Ostreidae</taxon>
        <taxon>Crassostrea</taxon>
    </lineage>
</organism>
<evidence type="ECO:0000256" key="7">
    <source>
        <dbReference type="ARBA" id="ARBA00022723"/>
    </source>
</evidence>
<feature type="compositionally biased region" description="Polar residues" evidence="23">
    <location>
        <begin position="266"/>
        <end position="275"/>
    </location>
</feature>
<keyword evidence="10" id="KW-0863">Zinc-finger</keyword>
<keyword evidence="22" id="KW-0175">Coiled coil</keyword>
<feature type="compositionally biased region" description="Low complexity" evidence="23">
    <location>
        <begin position="253"/>
        <end position="265"/>
    </location>
</feature>
<evidence type="ECO:0000256" key="22">
    <source>
        <dbReference type="SAM" id="Coils"/>
    </source>
</evidence>
<dbReference type="GO" id="GO:0003677">
    <property type="term" value="F:DNA binding"/>
    <property type="evidence" value="ECO:0007669"/>
    <property type="project" value="UniProtKB-KW"/>
</dbReference>
<evidence type="ECO:0000256" key="5">
    <source>
        <dbReference type="ARBA" id="ARBA00022454"/>
    </source>
</evidence>
<evidence type="ECO:0000313" key="27">
    <source>
        <dbReference type="Proteomes" id="UP000694844"/>
    </source>
</evidence>
<feature type="compositionally biased region" description="Basic and acidic residues" evidence="23">
    <location>
        <begin position="1045"/>
        <end position="1061"/>
    </location>
</feature>
<dbReference type="InterPro" id="IPR011011">
    <property type="entry name" value="Znf_FYVE_PHD"/>
</dbReference>
<feature type="compositionally biased region" description="Basic residues" evidence="23">
    <location>
        <begin position="898"/>
        <end position="909"/>
    </location>
</feature>
<evidence type="ECO:0000256" key="14">
    <source>
        <dbReference type="ARBA" id="ARBA00022840"/>
    </source>
</evidence>
<dbReference type="Pfam" id="PF00271">
    <property type="entry name" value="Helicase_C"/>
    <property type="match status" value="1"/>
</dbReference>
<dbReference type="GO" id="GO:0140719">
    <property type="term" value="P:constitutive heterochromatin formation"/>
    <property type="evidence" value="ECO:0007669"/>
    <property type="project" value="UniProtKB-ARBA"/>
</dbReference>
<feature type="compositionally biased region" description="Basic and acidic residues" evidence="23">
    <location>
        <begin position="569"/>
        <end position="579"/>
    </location>
</feature>
<keyword evidence="15" id="KW-0779">Telomere</keyword>
<dbReference type="GO" id="GO:0005634">
    <property type="term" value="C:nucleus"/>
    <property type="evidence" value="ECO:0007669"/>
    <property type="project" value="UniProtKB-SubCell"/>
</dbReference>
<feature type="domain" description="Helicase C-terminal" evidence="25">
    <location>
        <begin position="1581"/>
        <end position="1778"/>
    </location>
</feature>
<feature type="region of interest" description="Disordered" evidence="23">
    <location>
        <begin position="1617"/>
        <end position="1648"/>
    </location>
</feature>
<feature type="compositionally biased region" description="Polar residues" evidence="23">
    <location>
        <begin position="500"/>
        <end position="515"/>
    </location>
</feature>
<evidence type="ECO:0000256" key="6">
    <source>
        <dbReference type="ARBA" id="ARBA00022553"/>
    </source>
</evidence>
<dbReference type="RefSeq" id="XP_022324069.1">
    <property type="nucleotide sequence ID" value="XM_022468361.1"/>
</dbReference>
<dbReference type="CDD" id="cd18793">
    <property type="entry name" value="SF2_C_SNF"/>
    <property type="match status" value="1"/>
</dbReference>
<feature type="compositionally biased region" description="Basic and acidic residues" evidence="23">
    <location>
        <begin position="605"/>
        <end position="616"/>
    </location>
</feature>
<dbReference type="PROSITE" id="PS51194">
    <property type="entry name" value="HELICASE_CTER"/>
    <property type="match status" value="1"/>
</dbReference>
<protein>
    <recommendedName>
        <fullName evidence="4">DNA helicase</fullName>
        <ecNumber evidence="4">3.6.4.12</ecNumber>
    </recommendedName>
    <alternativeName>
        <fullName evidence="19">ATP-dependent helicase ATRX</fullName>
    </alternativeName>
    <alternativeName>
        <fullName evidence="20">X-linked nuclear protein</fullName>
    </alternativeName>
</protein>
<feature type="compositionally biased region" description="Basic residues" evidence="23">
    <location>
        <begin position="748"/>
        <end position="770"/>
    </location>
</feature>
<feature type="compositionally biased region" description="Basic and acidic residues" evidence="23">
    <location>
        <begin position="520"/>
        <end position="530"/>
    </location>
</feature>
<dbReference type="PROSITE" id="PS51192">
    <property type="entry name" value="HELICASE_ATP_BIND_1"/>
    <property type="match status" value="1"/>
</dbReference>
<dbReference type="InterPro" id="IPR041430">
    <property type="entry name" value="ADD_ATRX"/>
</dbReference>
<comment type="catalytic activity">
    <reaction evidence="21">
        <text>ATP + H2O = ADP + phosphate + H(+)</text>
        <dbReference type="Rhea" id="RHEA:13065"/>
        <dbReference type="ChEBI" id="CHEBI:15377"/>
        <dbReference type="ChEBI" id="CHEBI:15378"/>
        <dbReference type="ChEBI" id="CHEBI:30616"/>
        <dbReference type="ChEBI" id="CHEBI:43474"/>
        <dbReference type="ChEBI" id="CHEBI:456216"/>
        <dbReference type="EC" id="3.6.4.12"/>
    </reaction>
</comment>
<feature type="region of interest" description="Disordered" evidence="23">
    <location>
        <begin position="433"/>
        <end position="1061"/>
    </location>
</feature>
<feature type="region of interest" description="Disordered" evidence="23">
    <location>
        <begin position="1460"/>
        <end position="1552"/>
    </location>
</feature>
<keyword evidence="17" id="KW-0234">DNA repair</keyword>
<dbReference type="InterPro" id="IPR013083">
    <property type="entry name" value="Znf_RING/FYVE/PHD"/>
</dbReference>
<feature type="compositionally biased region" description="Basic and acidic residues" evidence="23">
    <location>
        <begin position="781"/>
        <end position="790"/>
    </location>
</feature>
<comment type="subcellular location">
    <subcellularLocation>
        <location evidence="2">Chromosome</location>
        <location evidence="2">Telomere</location>
    </subcellularLocation>
    <subcellularLocation>
        <location evidence="1">Nucleus</location>
    </subcellularLocation>
</comment>
<dbReference type="InterPro" id="IPR025766">
    <property type="entry name" value="ADD"/>
</dbReference>
<dbReference type="GO" id="GO:0005524">
    <property type="term" value="F:ATP binding"/>
    <property type="evidence" value="ECO:0007669"/>
    <property type="project" value="UniProtKB-KW"/>
</dbReference>
<dbReference type="InterPro" id="IPR027417">
    <property type="entry name" value="P-loop_NTPase"/>
</dbReference>
<dbReference type="Gene3D" id="3.40.50.300">
    <property type="entry name" value="P-loop containing nucleotide triphosphate hydrolases"/>
    <property type="match status" value="2"/>
</dbReference>
<keyword evidence="27" id="KW-1185">Reference proteome</keyword>
<dbReference type="Pfam" id="PF17981">
    <property type="entry name" value="ADD_ATRX"/>
    <property type="match status" value="1"/>
</dbReference>
<feature type="compositionally biased region" description="Polar residues" evidence="23">
    <location>
        <begin position="1999"/>
        <end position="2021"/>
    </location>
</feature>
<comment type="similarity">
    <text evidence="3">Belongs to the SNF2/RAD54 helicase family.</text>
</comment>
<accession>A0A8B8D945</accession>
<keyword evidence="13" id="KW-0862">Zinc</keyword>
<evidence type="ECO:0000256" key="2">
    <source>
        <dbReference type="ARBA" id="ARBA00004574"/>
    </source>
</evidence>
<dbReference type="EC" id="3.6.4.12" evidence="4"/>
<sequence length="2021" mass="227747">MASRRKPLTTKRADSEEEPDANGVDNSDGELESLPEGTVVVQPEPVDKKGTFRGPEFRSKKKEKKESTLDISSGALGRVSCTACGEQINTNKSTSVRKHPQLKVLVCKNCYKYHTSGPISQDEDGLDEQCRWCSEGGKLFGCDFCHNAFCKTCIIRNLGRSEISNVTEDGKEWKCYVCDDTLLKPLRAECRKVMDHMETEEKRAKEKTKQLTNGGSKSGSLKESNEAVKAAPETKVESKPKPKENKQLLKVLSSSNPSSRSSSPSEFQKTILTQPHAGTTINTEKIIIDTKTGNTTKFEMVYPNASVVRTQYKPVSRPISKPVTSEGAVSMSFTGLLPGNIHSIITNLLSMTNNLQELLKNIQENVISESNLDKLPFEISLRTLSQQQLQARLTATNMVKNGVNLFLQEMAMKTSAAGVKALNLSQQGSQPNLASSLLAGKPLDRNGGAMNIDTPQKFDRPGGTNSPLLTSTPNCKSTEEDSDIEVLDSTPGKKEAQKSEIISTSQNSTNDDTMVNENELAEKELLKDAAEEVGSEVNDSEDEKDLSINKDGKGKRKSVTKSVNNSKSVSDKTQEKSASVKENVSSTTNEEEEKLSKKLRRKSKTGTDSDDRESRAMRRTRSQSQDSEETQSSDKESDKAAGKGSDLDTSKSKSSKKSDAKRKPKDNEETEESDEKKSSDTNHDKKEEAKSKTKKSSKKEAEKKTPVKDKSKGNDPDEEDVNSNDTEEEDEEEDDTDNSEDEDFVVSKTRRSTRKSGNKATKKKDDKKKKSGDESSEFDSDLEKDIEKLSKSPVKSSKSRTTRSSVKSEDTSKKSEASDKKKSVKKRDEKGKDNSSEDDATEEESDNTELDDPEGEIDMDCSENAKAEKELLKEMEEEISEEEDNADSSDSEVIISPQKKRAAAKKVKGKLSSDSGSSTEQDAPKKKKKRDELLDAKLSSSDSDILPKGKSKKRKAKSSSSSEENSSEDEFIALGKKKAKAKGGKKKAGTGKARKRRRIKAASSSSDNEEAVSEDEEDDSESGDEDNPDTPKRLKRKKIRKIKSEKKLTSETKSAVKAEEERRKRIAEKQKIFNGIVQEVDESSPTKCPLTKQLVLDFDEETKDPIIEVDKGLVVKLKPHQVEAVQFVWDCTFESLKRSKTEEGSGCILAHCMGLGKTLSLITFIHTVLSNKKKTKVNTCMVVAPLNTILNWQYEFEMWQEFTKKEIDVYELSSVKQNADRAAVLKNWHNNGGVVILGYDMFRNLTQGSHCRSKNQKKIFTETLVEPGPDLVVCDEGHILKNDQSAISKAMNKIKSYRRVVLTGTPLQNNLMEYHCMVNFVKPNLLGTSKEFRNRFVNPITNGQCADSTAHDVKIMKRRAHILHEKLNGCVQRKDYSSLTKYLPPKHEYVIAVRLSPPQMTLYEKYLHLAGFGTDAAPRANRGARMFADYQALMRIWTHPWVMKMDEIRQADKRAIDDESDFLDDSMGSDSDSDKSGNSSSSSSTPSEVSVKSNLSNGGRKTRNQKKKNGGSDESDLDDSDAPKKNEVVKKWTTRRRLGQMSDTEEDPGPQPVSMEWWAEFVKPEDEEKIELSGKLVLLFEILRMSEEIGDKVLVFSQSLLSLDLIERFLEKVDKKHQEDLDKKDEEKKDNEEKKDKKEGVSEESESFGKHWTLGEDYFRMDGSHSAQARKEMASKFNDPENYQCRLFLISTKAGGLGINLVAANRVIIFDASWNPSHDVQSIFRVYRFGQEKPVYVYRFLAQGTMEEKIYERQVTKQSLSQRVVDEHQIDRHFNANELAELYTFRPDRLDDPNRVEKTPMLPKDFMLAELMKSRKEWFVNYHEHDSLLENKIGEELDEEERKAAWEEYENERKGVIQMRQNFMANMPNMGFNNMLHQMQQQQAHMGMPPYMYNQGFNVQGFTQQNLLQLVQDMKQRYPHLPQEQLTQQVQTVIRQMISRQIAAQQEAQKRQMEQKELHHQRELQRIQDQIRQQQMQLMQAAMSGANPGTSGQQGGASHMNSLLNPANTEMLQRQSRGAKK</sequence>
<evidence type="ECO:0000259" key="24">
    <source>
        <dbReference type="PROSITE" id="PS51192"/>
    </source>
</evidence>
<dbReference type="GO" id="GO:0016887">
    <property type="term" value="F:ATP hydrolysis activity"/>
    <property type="evidence" value="ECO:0007669"/>
    <property type="project" value="InterPro"/>
</dbReference>
<reference evidence="28" key="1">
    <citation type="submission" date="2025-08" db="UniProtKB">
        <authorList>
            <consortium name="RefSeq"/>
        </authorList>
    </citation>
    <scope>IDENTIFICATION</scope>
    <source>
        <tissue evidence="28">Whole sample</tissue>
    </source>
</reference>
<keyword evidence="14" id="KW-0067">ATP-binding</keyword>
<evidence type="ECO:0000256" key="21">
    <source>
        <dbReference type="ARBA" id="ARBA00047995"/>
    </source>
</evidence>
<evidence type="ECO:0000259" key="25">
    <source>
        <dbReference type="PROSITE" id="PS51194"/>
    </source>
</evidence>
<evidence type="ECO:0000256" key="19">
    <source>
        <dbReference type="ARBA" id="ARBA00031106"/>
    </source>
</evidence>
<keyword evidence="5" id="KW-0158">Chromosome</keyword>
<dbReference type="GO" id="GO:0006281">
    <property type="term" value="P:DNA repair"/>
    <property type="evidence" value="ECO:0007669"/>
    <property type="project" value="UniProtKB-KW"/>
</dbReference>
<dbReference type="PROSITE" id="PS51533">
    <property type="entry name" value="ADD"/>
    <property type="match status" value="1"/>
</dbReference>
<dbReference type="GO" id="GO:0000781">
    <property type="term" value="C:chromosome, telomeric region"/>
    <property type="evidence" value="ECO:0007669"/>
    <property type="project" value="UniProtKB-SubCell"/>
</dbReference>
<feature type="compositionally biased region" description="Acidic residues" evidence="23">
    <location>
        <begin position="875"/>
        <end position="890"/>
    </location>
</feature>
<dbReference type="GO" id="GO:0008270">
    <property type="term" value="F:zinc ion binding"/>
    <property type="evidence" value="ECO:0007669"/>
    <property type="project" value="UniProtKB-KW"/>
</dbReference>
<dbReference type="CDD" id="cd11726">
    <property type="entry name" value="ADDz_ATRX"/>
    <property type="match status" value="1"/>
</dbReference>
<feature type="compositionally biased region" description="Basic and acidic residues" evidence="23">
    <location>
        <begin position="674"/>
        <end position="691"/>
    </location>
</feature>
<feature type="compositionally biased region" description="Basic residues" evidence="23">
    <location>
        <begin position="1500"/>
        <end position="1509"/>
    </location>
</feature>
<dbReference type="Proteomes" id="UP000694844">
    <property type="component" value="Chromosome 3"/>
</dbReference>
<evidence type="ECO:0000256" key="13">
    <source>
        <dbReference type="ARBA" id="ARBA00022833"/>
    </source>
</evidence>
<dbReference type="InterPro" id="IPR000330">
    <property type="entry name" value="SNF2_N"/>
</dbReference>
<dbReference type="InterPro" id="IPR001650">
    <property type="entry name" value="Helicase_C-like"/>
</dbReference>
<dbReference type="SUPFAM" id="SSF52540">
    <property type="entry name" value="P-loop containing nucleoside triphosphate hydrolases"/>
    <property type="match status" value="2"/>
</dbReference>
<dbReference type="GO" id="GO:0003678">
    <property type="term" value="F:DNA helicase activity"/>
    <property type="evidence" value="ECO:0007669"/>
    <property type="project" value="UniProtKB-EC"/>
</dbReference>
<dbReference type="OrthoDB" id="2020972at2759"/>
<feature type="compositionally biased region" description="Basic and acidic residues" evidence="23">
    <location>
        <begin position="1521"/>
        <end position="1530"/>
    </location>
</feature>
<dbReference type="InterPro" id="IPR014001">
    <property type="entry name" value="Helicase_ATP-bd"/>
</dbReference>
<evidence type="ECO:0000256" key="18">
    <source>
        <dbReference type="ARBA" id="ARBA00023242"/>
    </source>
</evidence>
<keyword evidence="18" id="KW-0539">Nucleus</keyword>
<dbReference type="SMART" id="SM00487">
    <property type="entry name" value="DEXDc"/>
    <property type="match status" value="1"/>
</dbReference>
<feature type="compositionally biased region" description="Basic and acidic residues" evidence="23">
    <location>
        <begin position="632"/>
        <end position="651"/>
    </location>
</feature>
<keyword evidence="8" id="KW-0547">Nucleotide-binding</keyword>
<evidence type="ECO:0000256" key="23">
    <source>
        <dbReference type="SAM" id="MobiDB-lite"/>
    </source>
</evidence>
<feature type="compositionally biased region" description="Basic and acidic residues" evidence="23">
    <location>
        <begin position="232"/>
        <end position="247"/>
    </location>
</feature>
<keyword evidence="12" id="KW-0347">Helicase</keyword>
<feature type="compositionally biased region" description="Acidic residues" evidence="23">
    <location>
        <begin position="836"/>
        <end position="861"/>
    </location>
</feature>
<feature type="compositionally biased region" description="Acidic residues" evidence="23">
    <location>
        <begin position="716"/>
        <end position="744"/>
    </location>
</feature>
<feature type="compositionally biased region" description="Acidic residues" evidence="23">
    <location>
        <begin position="531"/>
        <end position="544"/>
    </location>
</feature>
<feature type="compositionally biased region" description="Basic and acidic residues" evidence="23">
    <location>
        <begin position="698"/>
        <end position="715"/>
    </location>
</feature>
<dbReference type="InterPro" id="IPR049730">
    <property type="entry name" value="SNF2/RAD54-like_C"/>
</dbReference>
<feature type="compositionally biased region" description="Basic and acidic residues" evidence="23">
    <location>
        <begin position="806"/>
        <end position="835"/>
    </location>
</feature>
<dbReference type="PANTHER" id="PTHR45797:SF3">
    <property type="entry name" value="TRANSCRIPTIONAL REGULATOR ATRX HOMOLOG"/>
    <property type="match status" value="1"/>
</dbReference>
<name>A0A8B8D945_CRAVI</name>
<feature type="region of interest" description="Disordered" evidence="23">
    <location>
        <begin position="200"/>
        <end position="275"/>
    </location>
</feature>
<feature type="compositionally biased region" description="Low complexity" evidence="23">
    <location>
        <begin position="936"/>
        <end position="948"/>
    </location>
</feature>
<evidence type="ECO:0000256" key="1">
    <source>
        <dbReference type="ARBA" id="ARBA00004123"/>
    </source>
</evidence>
<evidence type="ECO:0000256" key="12">
    <source>
        <dbReference type="ARBA" id="ARBA00022806"/>
    </source>
</evidence>
<dbReference type="InterPro" id="IPR044574">
    <property type="entry name" value="ARIP4-like"/>
</dbReference>
<feature type="compositionally biased region" description="Acidic residues" evidence="23">
    <location>
        <begin position="1007"/>
        <end position="1028"/>
    </location>
</feature>
<feature type="compositionally biased region" description="Basic residues" evidence="23">
    <location>
        <begin position="653"/>
        <end position="664"/>
    </location>
</feature>
<keyword evidence="16" id="KW-0238">DNA-binding</keyword>
<evidence type="ECO:0000256" key="15">
    <source>
        <dbReference type="ARBA" id="ARBA00022895"/>
    </source>
</evidence>
<feature type="domain" description="PHD-type" evidence="26">
    <location>
        <begin position="69"/>
        <end position="206"/>
    </location>
</feature>
<dbReference type="Gene3D" id="1.20.120.850">
    <property type="entry name" value="SWI2/SNF2 ATPases, N-terminal domain"/>
    <property type="match status" value="1"/>
</dbReference>
<feature type="compositionally biased region" description="Basic and acidic residues" evidence="23">
    <location>
        <begin position="45"/>
        <end position="68"/>
    </location>
</feature>
<feature type="compositionally biased region" description="Basic and acidic residues" evidence="23">
    <location>
        <begin position="200"/>
        <end position="209"/>
    </location>
</feature>
<dbReference type="Pfam" id="PF00176">
    <property type="entry name" value="SNF2-rel_dom"/>
    <property type="match status" value="1"/>
</dbReference>
<feature type="compositionally biased region" description="Basic residues" evidence="23">
    <location>
        <begin position="1033"/>
        <end position="1044"/>
    </location>
</feature>
<keyword evidence="6" id="KW-0597">Phosphoprotein</keyword>
<dbReference type="SUPFAM" id="SSF57903">
    <property type="entry name" value="FYVE/PHD zinc finger"/>
    <property type="match status" value="1"/>
</dbReference>
<feature type="compositionally biased region" description="Polar residues" evidence="23">
    <location>
        <begin position="463"/>
        <end position="476"/>
    </location>
</feature>
<feature type="domain" description="Helicase ATP-binding" evidence="24">
    <location>
        <begin position="1138"/>
        <end position="1324"/>
    </location>
</feature>
<evidence type="ECO:0000256" key="11">
    <source>
        <dbReference type="ARBA" id="ARBA00022801"/>
    </source>
</evidence>
<feature type="region of interest" description="Disordered" evidence="23">
    <location>
        <begin position="1975"/>
        <end position="2021"/>
    </location>
</feature>
<evidence type="ECO:0000256" key="10">
    <source>
        <dbReference type="ARBA" id="ARBA00022771"/>
    </source>
</evidence>
<dbReference type="FunFam" id="3.40.50.10810:FF:000011">
    <property type="entry name" value="Transcriptional regulator ATRX homolog"/>
    <property type="match status" value="1"/>
</dbReference>
<feature type="compositionally biased region" description="Polar residues" evidence="23">
    <location>
        <begin position="210"/>
        <end position="222"/>
    </location>
</feature>
<evidence type="ECO:0000313" key="28">
    <source>
        <dbReference type="RefSeq" id="XP_022324069.1"/>
    </source>
</evidence>
<proteinExistence type="inferred from homology"/>
<evidence type="ECO:0000256" key="4">
    <source>
        <dbReference type="ARBA" id="ARBA00012551"/>
    </source>
</evidence>
<evidence type="ECO:0000259" key="26">
    <source>
        <dbReference type="PROSITE" id="PS51533"/>
    </source>
</evidence>
<keyword evidence="9" id="KW-0227">DNA damage</keyword>
<evidence type="ECO:0000256" key="16">
    <source>
        <dbReference type="ARBA" id="ARBA00023125"/>
    </source>
</evidence>
<dbReference type="KEGG" id="cvn:111124987"/>
<feature type="compositionally biased region" description="Basic and acidic residues" evidence="23">
    <location>
        <begin position="863"/>
        <end position="874"/>
    </location>
</feature>
<dbReference type="Gene3D" id="3.40.50.10810">
    <property type="entry name" value="Tandem AAA-ATPase domain"/>
    <property type="match status" value="1"/>
</dbReference>
<feature type="compositionally biased region" description="Polar residues" evidence="23">
    <location>
        <begin position="912"/>
        <end position="921"/>
    </location>
</feature>
<feature type="compositionally biased region" description="Low complexity" evidence="23">
    <location>
        <begin position="1465"/>
        <end position="1493"/>
    </location>
</feature>
<evidence type="ECO:0000256" key="9">
    <source>
        <dbReference type="ARBA" id="ARBA00022763"/>
    </source>
</evidence>
<keyword evidence="7" id="KW-0479">Metal-binding</keyword>
<evidence type="ECO:0000256" key="8">
    <source>
        <dbReference type="ARBA" id="ARBA00022741"/>
    </source>
</evidence>
<evidence type="ECO:0000256" key="17">
    <source>
        <dbReference type="ARBA" id="ARBA00023204"/>
    </source>
</evidence>
<dbReference type="GeneID" id="111124987"/>
<evidence type="ECO:0000256" key="3">
    <source>
        <dbReference type="ARBA" id="ARBA00007025"/>
    </source>
</evidence>
<keyword evidence="11" id="KW-0378">Hydrolase</keyword>
<evidence type="ECO:0000256" key="20">
    <source>
        <dbReference type="ARBA" id="ARBA00043074"/>
    </source>
</evidence>
<dbReference type="SMART" id="SM00490">
    <property type="entry name" value="HELICc"/>
    <property type="match status" value="1"/>
</dbReference>